<dbReference type="Proteomes" id="UP000053766">
    <property type="component" value="Unassembled WGS sequence"/>
</dbReference>
<sequence length="75" mass="8897">MAVPIREINGVKQLTTIGIPRNDYRFTCRPTKDRMTWYRGWQSLTFKSVSLVFFFSLNLPLFQIATVIFEFVLYL</sequence>
<reference evidence="2 3" key="1">
    <citation type="submission" date="2013-11" db="EMBL/GenBank/DDBJ databases">
        <title>Draft genome of the bovine lungworm Dictyocaulus viviparus.</title>
        <authorList>
            <person name="Mitreva M."/>
        </authorList>
    </citation>
    <scope>NUCLEOTIDE SEQUENCE [LARGE SCALE GENOMIC DNA]</scope>
    <source>
        <strain evidence="2 3">HannoverDv2000</strain>
    </source>
</reference>
<proteinExistence type="predicted"/>
<keyword evidence="1" id="KW-1133">Transmembrane helix</keyword>
<reference evidence="3" key="2">
    <citation type="journal article" date="2016" name="Sci. Rep.">
        <title>Dictyocaulus viviparus genome, variome and transcriptome elucidate lungworm biology and support future intervention.</title>
        <authorList>
            <person name="McNulty S.N."/>
            <person name="Strube C."/>
            <person name="Rosa B.A."/>
            <person name="Martin J.C."/>
            <person name="Tyagi R."/>
            <person name="Choi Y.J."/>
            <person name="Wang Q."/>
            <person name="Hallsworth Pepin K."/>
            <person name="Zhang X."/>
            <person name="Ozersky P."/>
            <person name="Wilson R.K."/>
            <person name="Sternberg P.W."/>
            <person name="Gasser R.B."/>
            <person name="Mitreva M."/>
        </authorList>
    </citation>
    <scope>NUCLEOTIDE SEQUENCE [LARGE SCALE GENOMIC DNA]</scope>
    <source>
        <strain evidence="3">HannoverDv2000</strain>
    </source>
</reference>
<dbReference type="AlphaFoldDB" id="A0A0D8XTW0"/>
<dbReference type="EMBL" id="KN716385">
    <property type="protein sequence ID" value="KJH45806.1"/>
    <property type="molecule type" value="Genomic_DNA"/>
</dbReference>
<evidence type="ECO:0000313" key="2">
    <source>
        <dbReference type="EMBL" id="KJH45806.1"/>
    </source>
</evidence>
<organism evidence="2 3">
    <name type="scientific">Dictyocaulus viviparus</name>
    <name type="common">Bovine lungworm</name>
    <dbReference type="NCBI Taxonomy" id="29172"/>
    <lineage>
        <taxon>Eukaryota</taxon>
        <taxon>Metazoa</taxon>
        <taxon>Ecdysozoa</taxon>
        <taxon>Nematoda</taxon>
        <taxon>Chromadorea</taxon>
        <taxon>Rhabditida</taxon>
        <taxon>Rhabditina</taxon>
        <taxon>Rhabditomorpha</taxon>
        <taxon>Strongyloidea</taxon>
        <taxon>Metastrongylidae</taxon>
        <taxon>Dictyocaulus</taxon>
    </lineage>
</organism>
<evidence type="ECO:0000313" key="3">
    <source>
        <dbReference type="Proteomes" id="UP000053766"/>
    </source>
</evidence>
<evidence type="ECO:0000256" key="1">
    <source>
        <dbReference type="SAM" id="Phobius"/>
    </source>
</evidence>
<name>A0A0D8XTW0_DICVI</name>
<accession>A0A0D8XTW0</accession>
<gene>
    <name evidence="2" type="ORF">DICVIV_08130</name>
</gene>
<keyword evidence="1" id="KW-0812">Transmembrane</keyword>
<protein>
    <submittedName>
        <fullName evidence="2">Uncharacterized protein</fullName>
    </submittedName>
</protein>
<feature type="transmembrane region" description="Helical" evidence="1">
    <location>
        <begin position="51"/>
        <end position="74"/>
    </location>
</feature>
<dbReference type="OrthoDB" id="5917794at2759"/>
<keyword evidence="1" id="KW-0472">Membrane</keyword>
<keyword evidence="3" id="KW-1185">Reference proteome</keyword>